<dbReference type="Proteomes" id="UP001597512">
    <property type="component" value="Unassembled WGS sequence"/>
</dbReference>
<dbReference type="InterPro" id="IPR015996">
    <property type="entry name" value="UCP028451"/>
</dbReference>
<evidence type="ECO:0000256" key="1">
    <source>
        <dbReference type="SAM" id="Coils"/>
    </source>
</evidence>
<reference evidence="3" key="1">
    <citation type="journal article" date="2019" name="Int. J. Syst. Evol. Microbiol.">
        <title>The Global Catalogue of Microorganisms (GCM) 10K type strain sequencing project: providing services to taxonomists for standard genome sequencing and annotation.</title>
        <authorList>
            <consortium name="The Broad Institute Genomics Platform"/>
            <consortium name="The Broad Institute Genome Sequencing Center for Infectious Disease"/>
            <person name="Wu L."/>
            <person name="Ma J."/>
        </authorList>
    </citation>
    <scope>NUCLEOTIDE SEQUENCE [LARGE SCALE GENOMIC DNA]</scope>
    <source>
        <strain evidence="3">KCTC 52490</strain>
    </source>
</reference>
<gene>
    <name evidence="2" type="ORF">ACFS25_08490</name>
</gene>
<name>A0ABW6AI32_9BACT</name>
<keyword evidence="1" id="KW-0175">Coiled coil</keyword>
<proteinExistence type="predicted"/>
<dbReference type="NCBIfam" id="TIGR02453">
    <property type="entry name" value="TIGR02453 family protein"/>
    <property type="match status" value="1"/>
</dbReference>
<evidence type="ECO:0000313" key="2">
    <source>
        <dbReference type="EMBL" id="MFD2933815.1"/>
    </source>
</evidence>
<sequence length="221" mass="25693">MAQSSMLPFLKKLAKNNDKGWFEDHRDEYDAARQEFEQLTESVIQETAKFDESIAHYEPKKAMLRIHRDMRFTKNKPPYHTTFRLGLNPVGKQAIAASYYLNYEPGNIFMGGGLVGAPTEAVRKVREEIDHNWKEFQGILHKQDFKSLFNDLQKTEEFSLKRPPKGYAEDNPATGYLKLTDFVARRWLKDETLSQPELVSEIVKSFEAAKPFLDFVNRNLK</sequence>
<dbReference type="EMBL" id="JBHUOM010000002">
    <property type="protein sequence ID" value="MFD2933815.1"/>
    <property type="molecule type" value="Genomic_DNA"/>
</dbReference>
<comment type="caution">
    <text evidence="2">The sequence shown here is derived from an EMBL/GenBank/DDBJ whole genome shotgun (WGS) entry which is preliminary data.</text>
</comment>
<dbReference type="PANTHER" id="PTHR36452:SF1">
    <property type="entry name" value="DUF2461 DOMAIN-CONTAINING PROTEIN"/>
    <property type="match status" value="1"/>
</dbReference>
<feature type="coiled-coil region" evidence="1">
    <location>
        <begin position="22"/>
        <end position="49"/>
    </location>
</feature>
<dbReference type="PIRSF" id="PIRSF028451">
    <property type="entry name" value="UCP028451"/>
    <property type="match status" value="1"/>
</dbReference>
<dbReference type="Pfam" id="PF09365">
    <property type="entry name" value="DUF2461"/>
    <property type="match status" value="1"/>
</dbReference>
<evidence type="ECO:0000313" key="3">
    <source>
        <dbReference type="Proteomes" id="UP001597512"/>
    </source>
</evidence>
<dbReference type="InterPro" id="IPR012808">
    <property type="entry name" value="CHP02453"/>
</dbReference>
<accession>A0ABW6AI32</accession>
<organism evidence="2 3">
    <name type="scientific">Spirosoma flavum</name>
    <dbReference type="NCBI Taxonomy" id="2048557"/>
    <lineage>
        <taxon>Bacteria</taxon>
        <taxon>Pseudomonadati</taxon>
        <taxon>Bacteroidota</taxon>
        <taxon>Cytophagia</taxon>
        <taxon>Cytophagales</taxon>
        <taxon>Cytophagaceae</taxon>
        <taxon>Spirosoma</taxon>
    </lineage>
</organism>
<dbReference type="RefSeq" id="WP_381498631.1">
    <property type="nucleotide sequence ID" value="NZ_JBHUOM010000002.1"/>
</dbReference>
<dbReference type="PANTHER" id="PTHR36452">
    <property type="entry name" value="CHROMOSOME 12, WHOLE GENOME SHOTGUN SEQUENCE"/>
    <property type="match status" value="1"/>
</dbReference>
<protein>
    <submittedName>
        <fullName evidence="2">DUF2461 domain-containing protein</fullName>
    </submittedName>
</protein>
<keyword evidence="3" id="KW-1185">Reference proteome</keyword>